<evidence type="ECO:0000256" key="4">
    <source>
        <dbReference type="ARBA" id="ARBA00022747"/>
    </source>
</evidence>
<name>C6SLA3_NEIME</name>
<dbReference type="PANTHER" id="PTHR46098:SF1">
    <property type="entry name" value="TRNA (CYTOSINE(38)-C(5))-METHYLTRANSFERASE"/>
    <property type="match status" value="1"/>
</dbReference>
<dbReference type="GO" id="GO:0032259">
    <property type="term" value="P:methylation"/>
    <property type="evidence" value="ECO:0007669"/>
    <property type="project" value="UniProtKB-KW"/>
</dbReference>
<dbReference type="PROSITE" id="PS51679">
    <property type="entry name" value="SAM_MT_C5"/>
    <property type="match status" value="1"/>
</dbReference>
<keyword evidence="4" id="KW-0680">Restriction system</keyword>
<dbReference type="EC" id="2.1.1.37" evidence="8"/>
<dbReference type="REBASE" id="23175">
    <property type="entry name" value="M.NmeW135ORF1727P"/>
</dbReference>
<dbReference type="AlphaFoldDB" id="C6SLA3"/>
<evidence type="ECO:0000256" key="5">
    <source>
        <dbReference type="ARBA" id="ARBA00047422"/>
    </source>
</evidence>
<dbReference type="PROSITE" id="PS00094">
    <property type="entry name" value="C5_MTASE_1"/>
    <property type="match status" value="1"/>
</dbReference>
<evidence type="ECO:0000256" key="3">
    <source>
        <dbReference type="ARBA" id="ARBA00022691"/>
    </source>
</evidence>
<sequence length="273" mass="30694">MQQIKFIDLFSGMSGIRKGFEQACRKQSVACECVFTSEIKPAALEVLKQNYPDEVPYGDITKIETGDIPDFDILLAGFPCQAFSFAGKRLGFEDTRGTLFFDVARILKAKKPKGFILENVEGLVTHDRKDSTQKIGRTLTVILETLEALGYYVSWKVLNAKDFGIPQNRKRIYLTGSLKSKPDLSFETSPSPKLKNILESGLPTESSPFIKKLLKKFPPSELYGKSVKDKRGGKNNIHSWDIELKGAVTEEEKQLLNILLKERRKKNGLQKSA</sequence>
<dbReference type="InterPro" id="IPR001525">
    <property type="entry name" value="C5_MeTfrase"/>
</dbReference>
<protein>
    <recommendedName>
        <fullName evidence="8">Cytosine-specific methyltransferase</fullName>
        <ecNumber evidence="8">2.1.1.37</ecNumber>
    </recommendedName>
</protein>
<organism evidence="9">
    <name type="scientific">Neisseria meningitidis alpha275</name>
    <dbReference type="NCBI Taxonomy" id="295996"/>
    <lineage>
        <taxon>Bacteria</taxon>
        <taxon>Pseudomonadati</taxon>
        <taxon>Pseudomonadota</taxon>
        <taxon>Betaproteobacteria</taxon>
        <taxon>Neisseriales</taxon>
        <taxon>Neisseriaceae</taxon>
        <taxon>Neisseria</taxon>
    </lineage>
</organism>
<dbReference type="Pfam" id="PF00145">
    <property type="entry name" value="DNA_methylase"/>
    <property type="match status" value="1"/>
</dbReference>
<dbReference type="CDD" id="cd00315">
    <property type="entry name" value="Cyt_C5_DNA_methylase"/>
    <property type="match status" value="1"/>
</dbReference>
<evidence type="ECO:0000256" key="6">
    <source>
        <dbReference type="PROSITE-ProRule" id="PRU01016"/>
    </source>
</evidence>
<reference evidence="9" key="1">
    <citation type="journal article" date="2008" name="Proc. Natl. Acad. Sci. U.S.A.">
        <title>Whole-genome comparison of disease and carriage strains provides insights into virulence evolution in Neisseria meningitidis.</title>
        <authorList>
            <person name="Schoen C."/>
            <person name="Blom J."/>
            <person name="Claus H."/>
            <person name="Schramm-Glueck A."/>
            <person name="Brandt P."/>
            <person name="Mueller T."/>
            <person name="Goesmann A."/>
            <person name="Joseph B."/>
            <person name="Konietzny S."/>
            <person name="Kurzai O."/>
            <person name="Schmitt C."/>
            <person name="Friedrich T."/>
            <person name="Linke B."/>
            <person name="Vogel U."/>
            <person name="Frosch M."/>
        </authorList>
    </citation>
    <scope>NUCLEOTIDE SEQUENCE</scope>
    <source>
        <strain evidence="9">Alpha275</strain>
    </source>
</reference>
<dbReference type="EMBL" id="AM889138">
    <property type="protein sequence ID" value="CBA08927.1"/>
    <property type="molecule type" value="Genomic_DNA"/>
</dbReference>
<evidence type="ECO:0000256" key="8">
    <source>
        <dbReference type="RuleBase" id="RU000417"/>
    </source>
</evidence>
<dbReference type="GO" id="GO:0009307">
    <property type="term" value="P:DNA restriction-modification system"/>
    <property type="evidence" value="ECO:0007669"/>
    <property type="project" value="UniProtKB-KW"/>
</dbReference>
<keyword evidence="2 6" id="KW-0808">Transferase</keyword>
<dbReference type="NCBIfam" id="TIGR00675">
    <property type="entry name" value="dcm"/>
    <property type="match status" value="1"/>
</dbReference>
<evidence type="ECO:0000256" key="7">
    <source>
        <dbReference type="RuleBase" id="RU000416"/>
    </source>
</evidence>
<dbReference type="Gene3D" id="3.40.50.150">
    <property type="entry name" value="Vaccinia Virus protein VP39"/>
    <property type="match status" value="1"/>
</dbReference>
<dbReference type="PANTHER" id="PTHR46098">
    <property type="entry name" value="TRNA (CYTOSINE(38)-C(5))-METHYLTRANSFERASE"/>
    <property type="match status" value="1"/>
</dbReference>
<dbReference type="InterPro" id="IPR029063">
    <property type="entry name" value="SAM-dependent_MTases_sf"/>
</dbReference>
<proteinExistence type="inferred from homology"/>
<accession>C6SLA3</accession>
<keyword evidence="1 6" id="KW-0489">Methyltransferase</keyword>
<dbReference type="PRINTS" id="PR00105">
    <property type="entry name" value="C5METTRFRASE"/>
</dbReference>
<dbReference type="GO" id="GO:0003886">
    <property type="term" value="F:DNA (cytosine-5-)-methyltransferase activity"/>
    <property type="evidence" value="ECO:0007669"/>
    <property type="project" value="UniProtKB-EC"/>
</dbReference>
<dbReference type="SUPFAM" id="SSF53335">
    <property type="entry name" value="S-adenosyl-L-methionine-dependent methyltransferases"/>
    <property type="match status" value="1"/>
</dbReference>
<evidence type="ECO:0000313" key="9">
    <source>
        <dbReference type="EMBL" id="CBA08927.1"/>
    </source>
</evidence>
<comment type="similarity">
    <text evidence="6 7">Belongs to the class I-like SAM-binding methyltransferase superfamily. C5-methyltransferase family.</text>
</comment>
<keyword evidence="3 6" id="KW-0949">S-adenosyl-L-methionine</keyword>
<evidence type="ECO:0000256" key="2">
    <source>
        <dbReference type="ARBA" id="ARBA00022679"/>
    </source>
</evidence>
<dbReference type="InterPro" id="IPR050750">
    <property type="entry name" value="C5-MTase"/>
</dbReference>
<comment type="catalytic activity">
    <reaction evidence="5 8">
        <text>a 2'-deoxycytidine in DNA + S-adenosyl-L-methionine = a 5-methyl-2'-deoxycytidine in DNA + S-adenosyl-L-homocysteine + H(+)</text>
        <dbReference type="Rhea" id="RHEA:13681"/>
        <dbReference type="Rhea" id="RHEA-COMP:11369"/>
        <dbReference type="Rhea" id="RHEA-COMP:11370"/>
        <dbReference type="ChEBI" id="CHEBI:15378"/>
        <dbReference type="ChEBI" id="CHEBI:57856"/>
        <dbReference type="ChEBI" id="CHEBI:59789"/>
        <dbReference type="ChEBI" id="CHEBI:85452"/>
        <dbReference type="ChEBI" id="CHEBI:85454"/>
        <dbReference type="EC" id="2.1.1.37"/>
    </reaction>
</comment>
<evidence type="ECO:0000256" key="1">
    <source>
        <dbReference type="ARBA" id="ARBA00022603"/>
    </source>
</evidence>
<dbReference type="InterPro" id="IPR018117">
    <property type="entry name" value="C5_DNA_meth_AS"/>
</dbReference>
<gene>
    <name evidence="9" type="ORF">NMW_1727</name>
</gene>
<feature type="active site" evidence="6">
    <location>
        <position position="80"/>
    </location>
</feature>